<dbReference type="OrthoDB" id="196847at2759"/>
<evidence type="ECO:0000313" key="2">
    <source>
        <dbReference type="EMBL" id="CAA2999014.1"/>
    </source>
</evidence>
<evidence type="ECO:0000256" key="1">
    <source>
        <dbReference type="SAM" id="MobiDB-lite"/>
    </source>
</evidence>
<dbReference type="EMBL" id="CACTIH010005614">
    <property type="protein sequence ID" value="CAA2999014.1"/>
    <property type="molecule type" value="Genomic_DNA"/>
</dbReference>
<name>A0A8S0T1V9_OLEEU</name>
<sequence>MKHFFYISFLFGKILEPSVTFKGVVGGSSKAAVNTPVKSEVSVEPSHATVASEELISEFITQLACLIKLVDSKDIVELELKQLDFELSIHKKDALPPPPSAHVTTVQSYSQPAILPPVPTPSTVLTPAPSPVSTASPSPPKTQISKSSHPLLKCPMAGTFYRSPAPGEPPLVKVISINVMIIYSEAGMSMYFLLFDRG</sequence>
<protein>
    <submittedName>
        <fullName evidence="2">Biotin carboxyl carrier of acetyl- carboxylase 1, chloroplastic-like</fullName>
    </submittedName>
</protein>
<evidence type="ECO:0000313" key="3">
    <source>
        <dbReference type="Proteomes" id="UP000594638"/>
    </source>
</evidence>
<dbReference type="Gramene" id="OE9A115934T5">
    <property type="protein sequence ID" value="OE9A115934C5"/>
    <property type="gene ID" value="OE9A115934"/>
</dbReference>
<comment type="caution">
    <text evidence="2">The sequence shown here is derived from an EMBL/GenBank/DDBJ whole genome shotgun (WGS) entry which is preliminary data.</text>
</comment>
<proteinExistence type="predicted"/>
<organism evidence="2 3">
    <name type="scientific">Olea europaea subsp. europaea</name>
    <dbReference type="NCBI Taxonomy" id="158383"/>
    <lineage>
        <taxon>Eukaryota</taxon>
        <taxon>Viridiplantae</taxon>
        <taxon>Streptophyta</taxon>
        <taxon>Embryophyta</taxon>
        <taxon>Tracheophyta</taxon>
        <taxon>Spermatophyta</taxon>
        <taxon>Magnoliopsida</taxon>
        <taxon>eudicotyledons</taxon>
        <taxon>Gunneridae</taxon>
        <taxon>Pentapetalae</taxon>
        <taxon>asterids</taxon>
        <taxon>lamiids</taxon>
        <taxon>Lamiales</taxon>
        <taxon>Oleaceae</taxon>
        <taxon>Oleeae</taxon>
        <taxon>Olea</taxon>
    </lineage>
</organism>
<reference evidence="2 3" key="1">
    <citation type="submission" date="2019-12" db="EMBL/GenBank/DDBJ databases">
        <authorList>
            <person name="Alioto T."/>
            <person name="Alioto T."/>
            <person name="Gomez Garrido J."/>
        </authorList>
    </citation>
    <scope>NUCLEOTIDE SEQUENCE [LARGE SCALE GENOMIC DNA]</scope>
</reference>
<gene>
    <name evidence="2" type="ORF">OLEA9_A115934</name>
</gene>
<feature type="region of interest" description="Disordered" evidence="1">
    <location>
        <begin position="120"/>
        <end position="149"/>
    </location>
</feature>
<feature type="compositionally biased region" description="Low complexity" evidence="1">
    <location>
        <begin position="121"/>
        <end position="136"/>
    </location>
</feature>
<dbReference type="AlphaFoldDB" id="A0A8S0T1V9"/>
<keyword evidence="3" id="KW-1185">Reference proteome</keyword>
<dbReference type="Proteomes" id="UP000594638">
    <property type="component" value="Unassembled WGS sequence"/>
</dbReference>
<accession>A0A8S0T1V9</accession>